<name>A0ABQ7M4K2_BRACM</name>
<keyword evidence="3" id="KW-1185">Reference proteome</keyword>
<sequence length="374" mass="42621">MGLEGQWKKHLTAGDKKFQSTSRSSAVGNGEHASTFNLSKLWHRLKGADSNDKGSSGNGQALRHNWKKIVTLQICFPEFSIIHVSRARNQFLNFLAKTFSFFHRKLLLIGCFIPRQHKSEAGWDLRRTGSKHDGIEPRRENPKLGNNPNFAHQNESRKIFGFNHGRNMPEGLKLRKSAEKLEVSQCMSSGCGVNHLISCRSPQARGVGTHGSSTCGLTCESMRCRCICNRSMLIEMWVRHTGCHQPEGDWLLSSINRHAHLHISTHPNHFRSSFREFPRSVTTPVLSRCLEEFLFELRVVQGRPFRSIALAFQRHQFEVNQHPIAEVMPVLLESCQYASREEAVEKRNNASRAYLMTNLGPEVTTYYQYIPGRP</sequence>
<organism evidence="2 3">
    <name type="scientific">Brassica rapa subsp. trilocularis</name>
    <dbReference type="NCBI Taxonomy" id="1813537"/>
    <lineage>
        <taxon>Eukaryota</taxon>
        <taxon>Viridiplantae</taxon>
        <taxon>Streptophyta</taxon>
        <taxon>Embryophyta</taxon>
        <taxon>Tracheophyta</taxon>
        <taxon>Spermatophyta</taxon>
        <taxon>Magnoliopsida</taxon>
        <taxon>eudicotyledons</taxon>
        <taxon>Gunneridae</taxon>
        <taxon>Pentapetalae</taxon>
        <taxon>rosids</taxon>
        <taxon>malvids</taxon>
        <taxon>Brassicales</taxon>
        <taxon>Brassicaceae</taxon>
        <taxon>Brassiceae</taxon>
        <taxon>Brassica</taxon>
    </lineage>
</organism>
<evidence type="ECO:0000313" key="3">
    <source>
        <dbReference type="Proteomes" id="UP000823674"/>
    </source>
</evidence>
<dbReference type="Proteomes" id="UP000823674">
    <property type="component" value="Chromosome A06"/>
</dbReference>
<evidence type="ECO:0000256" key="1">
    <source>
        <dbReference type="SAM" id="MobiDB-lite"/>
    </source>
</evidence>
<gene>
    <name evidence="2" type="primary">A06g504390.1_BraROA</name>
    <name evidence="2" type="ORF">IGI04_023238</name>
</gene>
<dbReference type="EMBL" id="JADBGQ010000006">
    <property type="protein sequence ID" value="KAG5393275.1"/>
    <property type="molecule type" value="Genomic_DNA"/>
</dbReference>
<accession>A0ABQ7M4K2</accession>
<comment type="caution">
    <text evidence="2">The sequence shown here is derived from an EMBL/GenBank/DDBJ whole genome shotgun (WGS) entry which is preliminary data.</text>
</comment>
<reference evidence="2 3" key="1">
    <citation type="submission" date="2021-03" db="EMBL/GenBank/DDBJ databases">
        <authorList>
            <person name="King G.J."/>
            <person name="Bancroft I."/>
            <person name="Baten A."/>
            <person name="Bloomfield J."/>
            <person name="Borpatragohain P."/>
            <person name="He Z."/>
            <person name="Irish N."/>
            <person name="Irwin J."/>
            <person name="Liu K."/>
            <person name="Mauleon R.P."/>
            <person name="Moore J."/>
            <person name="Morris R."/>
            <person name="Ostergaard L."/>
            <person name="Wang B."/>
            <person name="Wells R."/>
        </authorList>
    </citation>
    <scope>NUCLEOTIDE SEQUENCE [LARGE SCALE GENOMIC DNA]</scope>
    <source>
        <strain evidence="2">R-o-18</strain>
        <tissue evidence="2">Leaf</tissue>
    </source>
</reference>
<evidence type="ECO:0000313" key="2">
    <source>
        <dbReference type="EMBL" id="KAG5393275.1"/>
    </source>
</evidence>
<feature type="compositionally biased region" description="Basic and acidic residues" evidence="1">
    <location>
        <begin position="126"/>
        <end position="142"/>
    </location>
</feature>
<protein>
    <submittedName>
        <fullName evidence="2">Uncharacterized protein</fullName>
    </submittedName>
</protein>
<feature type="region of interest" description="Disordered" evidence="1">
    <location>
        <begin position="126"/>
        <end position="150"/>
    </location>
</feature>
<proteinExistence type="predicted"/>